<name>A0A6A0B543_9LACT</name>
<dbReference type="GO" id="GO:0008934">
    <property type="term" value="F:inositol monophosphate 1-phosphatase activity"/>
    <property type="evidence" value="ECO:0007669"/>
    <property type="project" value="TreeGrafter"/>
</dbReference>
<dbReference type="Proteomes" id="UP000475928">
    <property type="component" value="Unassembled WGS sequence"/>
</dbReference>
<dbReference type="InterPro" id="IPR000760">
    <property type="entry name" value="Inositol_monophosphatase-like"/>
</dbReference>
<dbReference type="GO" id="GO:0007165">
    <property type="term" value="P:signal transduction"/>
    <property type="evidence" value="ECO:0007669"/>
    <property type="project" value="TreeGrafter"/>
</dbReference>
<keyword evidence="1" id="KW-0479">Metal-binding</keyword>
<dbReference type="SUPFAM" id="SSF56655">
    <property type="entry name" value="Carbohydrate phosphatase"/>
    <property type="match status" value="1"/>
</dbReference>
<dbReference type="GO" id="GO:0046872">
    <property type="term" value="F:metal ion binding"/>
    <property type="evidence" value="ECO:0007669"/>
    <property type="project" value="UniProtKB-KW"/>
</dbReference>
<dbReference type="PANTHER" id="PTHR20854:SF4">
    <property type="entry name" value="INOSITOL-1-MONOPHOSPHATASE-RELATED"/>
    <property type="match status" value="1"/>
</dbReference>
<dbReference type="AlphaFoldDB" id="A0A6A0B543"/>
<dbReference type="CDD" id="cd01637">
    <property type="entry name" value="IMPase_like"/>
    <property type="match status" value="1"/>
</dbReference>
<dbReference type="Gene3D" id="3.30.540.10">
    <property type="entry name" value="Fructose-1,6-Bisphosphatase, subunit A, domain 1"/>
    <property type="match status" value="1"/>
</dbReference>
<reference evidence="2 3" key="1">
    <citation type="submission" date="2020-02" db="EMBL/GenBank/DDBJ databases">
        <title>Draft genome sequence of Lactococcus sp. Hs20B0-1.</title>
        <authorList>
            <person name="Noda S."/>
            <person name="Yuki M."/>
            <person name="Ohkuma M."/>
        </authorList>
    </citation>
    <scope>NUCLEOTIDE SEQUENCE [LARGE SCALE GENOMIC DNA]</scope>
    <source>
        <strain evidence="2 3">Hs20B0-1</strain>
    </source>
</reference>
<feature type="binding site" evidence="1">
    <location>
        <position position="98"/>
    </location>
    <ligand>
        <name>Mg(2+)</name>
        <dbReference type="ChEBI" id="CHEBI:18420"/>
        <label>1</label>
        <note>catalytic</note>
    </ligand>
</feature>
<comment type="cofactor">
    <cofactor evidence="1">
        <name>Mg(2+)</name>
        <dbReference type="ChEBI" id="CHEBI:18420"/>
    </cofactor>
</comment>
<gene>
    <name evidence="2" type="primary">yfdE</name>
    <name evidence="2" type="ORF">Hs20B_09170</name>
</gene>
<dbReference type="Gene3D" id="3.40.190.80">
    <property type="match status" value="1"/>
</dbReference>
<feature type="binding site" evidence="1">
    <location>
        <position position="215"/>
    </location>
    <ligand>
        <name>Mg(2+)</name>
        <dbReference type="ChEBI" id="CHEBI:18420"/>
        <label>1</label>
        <note>catalytic</note>
    </ligand>
</feature>
<feature type="binding site" evidence="1">
    <location>
        <position position="95"/>
    </location>
    <ligand>
        <name>Mg(2+)</name>
        <dbReference type="ChEBI" id="CHEBI:18420"/>
        <label>1</label>
        <note>catalytic</note>
    </ligand>
</feature>
<dbReference type="GO" id="GO:0006020">
    <property type="term" value="P:inositol metabolic process"/>
    <property type="evidence" value="ECO:0007669"/>
    <property type="project" value="TreeGrafter"/>
</dbReference>
<keyword evidence="1" id="KW-0460">Magnesium</keyword>
<feature type="binding site" evidence="1">
    <location>
        <position position="71"/>
    </location>
    <ligand>
        <name>Mg(2+)</name>
        <dbReference type="ChEBI" id="CHEBI:18420"/>
        <label>1</label>
        <note>catalytic</note>
    </ligand>
</feature>
<evidence type="ECO:0000256" key="1">
    <source>
        <dbReference type="PIRSR" id="PIRSR600760-2"/>
    </source>
</evidence>
<comment type="caution">
    <text evidence="2">The sequence shown here is derived from an EMBL/GenBank/DDBJ whole genome shotgun (WGS) entry which is preliminary data.</text>
</comment>
<dbReference type="PANTHER" id="PTHR20854">
    <property type="entry name" value="INOSITOL MONOPHOSPHATASE"/>
    <property type="match status" value="1"/>
</dbReference>
<evidence type="ECO:0000313" key="3">
    <source>
        <dbReference type="Proteomes" id="UP000475928"/>
    </source>
</evidence>
<accession>A0A6A0B543</accession>
<evidence type="ECO:0008006" key="4">
    <source>
        <dbReference type="Google" id="ProtNLM"/>
    </source>
</evidence>
<dbReference type="PRINTS" id="PR00377">
    <property type="entry name" value="IMPHPHTASES"/>
</dbReference>
<feature type="binding site" evidence="1">
    <location>
        <position position="97"/>
    </location>
    <ligand>
        <name>Mg(2+)</name>
        <dbReference type="ChEBI" id="CHEBI:18420"/>
        <label>1</label>
        <note>catalytic</note>
    </ligand>
</feature>
<dbReference type="EMBL" id="BLLH01000004">
    <property type="protein sequence ID" value="GFH40519.1"/>
    <property type="molecule type" value="Genomic_DNA"/>
</dbReference>
<protein>
    <recommendedName>
        <fullName evidence="4">Inositol monophosphatase</fullName>
    </recommendedName>
</protein>
<dbReference type="RefSeq" id="WP_228407486.1">
    <property type="nucleotide sequence ID" value="NZ_BLLH01000004.1"/>
</dbReference>
<sequence length="269" mass="30003">MSEISLKLKLELAKKLVREAGDFLLAHLTDTVEITEKSRFDDLVTNLDKAVQMQVIAGIRAAYPDDYFLAEEDADSDNSSDVKHDILDGNVWVLDPIDGTTNFIVQRDDFAVMLAYYENGIGKIGVILDVIRGNLYWGDGQKSYKNDRQISLVQKPLRESLLGVNTYMYRTNVGGLLDLSFDTLGVRAVGSAGIDYVHILDGKIWGYFSNLSPWDYAAGSVLLAPFDFVTVQLDGSPLDFKGRQMMMSVPKNQLAIIADYQAKSNEKKK</sequence>
<proteinExistence type="predicted"/>
<dbReference type="Pfam" id="PF00459">
    <property type="entry name" value="Inositol_P"/>
    <property type="match status" value="1"/>
</dbReference>
<keyword evidence="3" id="KW-1185">Reference proteome</keyword>
<evidence type="ECO:0000313" key="2">
    <source>
        <dbReference type="EMBL" id="GFH40519.1"/>
    </source>
</evidence>
<organism evidence="2 3">
    <name type="scientific">Pseudolactococcus insecticola</name>
    <dbReference type="NCBI Taxonomy" id="2709158"/>
    <lineage>
        <taxon>Bacteria</taxon>
        <taxon>Bacillati</taxon>
        <taxon>Bacillota</taxon>
        <taxon>Bacilli</taxon>
        <taxon>Lactobacillales</taxon>
        <taxon>Streptococcaceae</taxon>
        <taxon>Pseudolactococcus</taxon>
    </lineage>
</organism>